<proteinExistence type="inferred from homology"/>
<keyword evidence="3" id="KW-0560">Oxidoreductase</keyword>
<feature type="signal peptide" evidence="5">
    <location>
        <begin position="1"/>
        <end position="21"/>
    </location>
</feature>
<dbReference type="Gene3D" id="2.60.130.10">
    <property type="entry name" value="Aromatic compound dioxygenase"/>
    <property type="match status" value="1"/>
</dbReference>
<dbReference type="CDD" id="cd00421">
    <property type="entry name" value="intradiol_dioxygenase"/>
    <property type="match status" value="1"/>
</dbReference>
<name>A0A538SHC5_UNCEI</name>
<feature type="chain" id="PRO_5021719244" evidence="5">
    <location>
        <begin position="22"/>
        <end position="206"/>
    </location>
</feature>
<feature type="region of interest" description="Disordered" evidence="4">
    <location>
        <begin position="27"/>
        <end position="77"/>
    </location>
</feature>
<dbReference type="InterPro" id="IPR000627">
    <property type="entry name" value="Intradiol_dOase_C"/>
</dbReference>
<evidence type="ECO:0000256" key="4">
    <source>
        <dbReference type="SAM" id="MobiDB-lite"/>
    </source>
</evidence>
<protein>
    <submittedName>
        <fullName evidence="7">Dioxygenase</fullName>
    </submittedName>
</protein>
<keyword evidence="2 7" id="KW-0223">Dioxygenase</keyword>
<gene>
    <name evidence="7" type="ORF">E6K72_11160</name>
</gene>
<feature type="compositionally biased region" description="Low complexity" evidence="4">
    <location>
        <begin position="27"/>
        <end position="38"/>
    </location>
</feature>
<evidence type="ECO:0000256" key="2">
    <source>
        <dbReference type="ARBA" id="ARBA00022964"/>
    </source>
</evidence>
<comment type="similarity">
    <text evidence="1">Belongs to the intradiol ring-cleavage dioxygenase family.</text>
</comment>
<evidence type="ECO:0000313" key="7">
    <source>
        <dbReference type="EMBL" id="TMQ50771.1"/>
    </source>
</evidence>
<dbReference type="PANTHER" id="PTHR33711">
    <property type="entry name" value="DIOXYGENASE, PUTATIVE (AFU_ORTHOLOGUE AFUA_2G02910)-RELATED"/>
    <property type="match status" value="1"/>
</dbReference>
<dbReference type="SUPFAM" id="SSF49482">
    <property type="entry name" value="Aromatic compound dioxygenase"/>
    <property type="match status" value="1"/>
</dbReference>
<evidence type="ECO:0000256" key="1">
    <source>
        <dbReference type="ARBA" id="ARBA00007825"/>
    </source>
</evidence>
<dbReference type="GO" id="GO:0016702">
    <property type="term" value="F:oxidoreductase activity, acting on single donors with incorporation of molecular oxygen, incorporation of two atoms of oxygen"/>
    <property type="evidence" value="ECO:0007669"/>
    <property type="project" value="InterPro"/>
</dbReference>
<dbReference type="AlphaFoldDB" id="A0A538SHC5"/>
<reference evidence="7 8" key="1">
    <citation type="journal article" date="2019" name="Nat. Microbiol.">
        <title>Mediterranean grassland soil C-N compound turnover is dependent on rainfall and depth, and is mediated by genomically divergent microorganisms.</title>
        <authorList>
            <person name="Diamond S."/>
            <person name="Andeer P.F."/>
            <person name="Li Z."/>
            <person name="Crits-Christoph A."/>
            <person name="Burstein D."/>
            <person name="Anantharaman K."/>
            <person name="Lane K.R."/>
            <person name="Thomas B.C."/>
            <person name="Pan C."/>
            <person name="Northen T.R."/>
            <person name="Banfield J.F."/>
        </authorList>
    </citation>
    <scope>NUCLEOTIDE SEQUENCE [LARGE SCALE GENOMIC DNA]</scope>
    <source>
        <strain evidence="7">WS_2</strain>
    </source>
</reference>
<evidence type="ECO:0000313" key="8">
    <source>
        <dbReference type="Proteomes" id="UP000317716"/>
    </source>
</evidence>
<dbReference type="Proteomes" id="UP000317716">
    <property type="component" value="Unassembled WGS sequence"/>
</dbReference>
<organism evidence="7 8">
    <name type="scientific">Eiseniibacteriota bacterium</name>
    <dbReference type="NCBI Taxonomy" id="2212470"/>
    <lineage>
        <taxon>Bacteria</taxon>
        <taxon>Candidatus Eiseniibacteriota</taxon>
    </lineage>
</organism>
<dbReference type="InterPro" id="IPR050770">
    <property type="entry name" value="Intradiol_RC_Dioxygenase"/>
</dbReference>
<dbReference type="EMBL" id="VBOS01000401">
    <property type="protein sequence ID" value="TMQ50771.1"/>
    <property type="molecule type" value="Genomic_DNA"/>
</dbReference>
<evidence type="ECO:0000256" key="3">
    <source>
        <dbReference type="ARBA" id="ARBA00023002"/>
    </source>
</evidence>
<dbReference type="GO" id="GO:0008199">
    <property type="term" value="F:ferric iron binding"/>
    <property type="evidence" value="ECO:0007669"/>
    <property type="project" value="InterPro"/>
</dbReference>
<sequence>MAAPLGLAAGALLPSWAAALAAQVEAAPDSSARRAAPATRDLAPTPECGDDDEPTPAETQGPFFTPNSPLRGSLIEPGTTGTRITVVGSVFSRDCRPIPRALLDFWHADEAGDYDNVGFKLRGHQFTDANGRYRLETIVPGLYPGRTRHFHVRVQAPHGRFLTTQLYFPGEPRNRRDFLYRPDLLMEVKEAEGGRQGRFHFMLETA</sequence>
<dbReference type="PANTHER" id="PTHR33711:SF11">
    <property type="entry name" value="DIOXYGENASE"/>
    <property type="match status" value="1"/>
</dbReference>
<dbReference type="Pfam" id="PF00775">
    <property type="entry name" value="Dioxygenase_C"/>
    <property type="match status" value="1"/>
</dbReference>
<evidence type="ECO:0000259" key="6">
    <source>
        <dbReference type="Pfam" id="PF00775"/>
    </source>
</evidence>
<keyword evidence="5" id="KW-0732">Signal</keyword>
<dbReference type="InterPro" id="IPR015889">
    <property type="entry name" value="Intradiol_dOase_core"/>
</dbReference>
<accession>A0A538SHC5</accession>
<evidence type="ECO:0000256" key="5">
    <source>
        <dbReference type="SAM" id="SignalP"/>
    </source>
</evidence>
<comment type="caution">
    <text evidence="7">The sequence shown here is derived from an EMBL/GenBank/DDBJ whole genome shotgun (WGS) entry which is preliminary data.</text>
</comment>
<feature type="domain" description="Intradiol ring-cleavage dioxygenases" evidence="6">
    <location>
        <begin position="61"/>
        <end position="192"/>
    </location>
</feature>